<dbReference type="AlphaFoldDB" id="A0AA36XKW9"/>
<reference evidence="1 2" key="1">
    <citation type="submission" date="2011-05" db="EMBL/GenBank/DDBJ databases">
        <authorList>
            <person name="Muzny D."/>
            <person name="Qin X."/>
            <person name="Deng J."/>
            <person name="Jiang H."/>
            <person name="Liu Y."/>
            <person name="Qu J."/>
            <person name="Song X.-Z."/>
            <person name="Zhang L."/>
            <person name="Thornton R."/>
            <person name="Coyle M."/>
            <person name="Francisco L."/>
            <person name="Jackson L."/>
            <person name="Javaid M."/>
            <person name="Korchina V."/>
            <person name="Kovar C."/>
            <person name="Mata R."/>
            <person name="Mathew T."/>
            <person name="Ngo R."/>
            <person name="Nguyen L."/>
            <person name="Nguyen N."/>
            <person name="Okwuonu G."/>
            <person name="Ongeri F."/>
            <person name="Pham C."/>
            <person name="Simmons D."/>
            <person name="Wilczek-Boney K."/>
            <person name="Hale W."/>
            <person name="Jakkamsetti A."/>
            <person name="Pham P."/>
            <person name="Ruth R."/>
            <person name="San Lucas F."/>
            <person name="Warren J."/>
            <person name="Zhang J."/>
            <person name="Zhao Z."/>
            <person name="Zhou C."/>
            <person name="Zhu D."/>
            <person name="Lee S."/>
            <person name="Bess C."/>
            <person name="Blankenburg K."/>
            <person name="Forbes L."/>
            <person name="Fu Q."/>
            <person name="Gubbala S."/>
            <person name="Hirani K."/>
            <person name="Jayaseelan J.C."/>
            <person name="Lara F."/>
            <person name="Munidasa M."/>
            <person name="Palculict T."/>
            <person name="Patil S."/>
            <person name="Pu L.-L."/>
            <person name="Saada N."/>
            <person name="Tang L."/>
            <person name="Weissenberger G."/>
            <person name="Zhu Y."/>
            <person name="Hemphill L."/>
            <person name="Shang Y."/>
            <person name="Youmans B."/>
            <person name="Ayvaz T."/>
            <person name="Ross M."/>
            <person name="Santibanez J."/>
            <person name="Aqrawi P."/>
            <person name="Gross S."/>
            <person name="Joshi V."/>
            <person name="Fowler G."/>
            <person name="Nazareth L."/>
            <person name="Reid J."/>
            <person name="Worley K."/>
            <person name="Petrosino J."/>
            <person name="Highlander S."/>
            <person name="Gibbs R."/>
        </authorList>
    </citation>
    <scope>NUCLEOTIDE SEQUENCE [LARGE SCALE GENOMIC DNA]</scope>
    <source>
        <strain evidence="1 2">ATCC 33926</strain>
    </source>
</reference>
<gene>
    <name evidence="1" type="ORF">HMPREF9418_1038</name>
</gene>
<protein>
    <submittedName>
        <fullName evidence="1">Uncharacterized protein</fullName>
    </submittedName>
</protein>
<sequence>MRQVYKGEIEEKNQAASSNSTGVIIYERHRFVKFLYEKIFYFLRKRRIFCLPNVR</sequence>
<accession>A0AA36XKW9</accession>
<comment type="caution">
    <text evidence="1">The sequence shown here is derived from an EMBL/GenBank/DDBJ whole genome shotgun (WGS) entry which is preliminary data.</text>
</comment>
<evidence type="ECO:0000313" key="1">
    <source>
        <dbReference type="EMBL" id="EGQ77421.1"/>
    </source>
</evidence>
<proteinExistence type="predicted"/>
<evidence type="ECO:0000313" key="2">
    <source>
        <dbReference type="Proteomes" id="UP000004982"/>
    </source>
</evidence>
<dbReference type="Proteomes" id="UP000004982">
    <property type="component" value="Unassembled WGS sequence"/>
</dbReference>
<dbReference type="EMBL" id="AFQE01000048">
    <property type="protein sequence ID" value="EGQ77421.1"/>
    <property type="molecule type" value="Genomic_DNA"/>
</dbReference>
<name>A0AA36XKW9_9NEIS</name>
<organism evidence="1 2">
    <name type="scientific">Neisseria macacae ATCC 33926</name>
    <dbReference type="NCBI Taxonomy" id="997348"/>
    <lineage>
        <taxon>Bacteria</taxon>
        <taxon>Pseudomonadati</taxon>
        <taxon>Pseudomonadota</taxon>
        <taxon>Betaproteobacteria</taxon>
        <taxon>Neisseriales</taxon>
        <taxon>Neisseriaceae</taxon>
        <taxon>Neisseria</taxon>
    </lineage>
</organism>